<dbReference type="STRING" id="260086.SAMN05216207_10466"/>
<keyword evidence="1" id="KW-0238">DNA-binding</keyword>
<accession>A0A1I5GE55</accession>
<evidence type="ECO:0000313" key="1">
    <source>
        <dbReference type="EMBL" id="SFO34335.1"/>
    </source>
</evidence>
<proteinExistence type="predicted"/>
<dbReference type="InterPro" id="IPR036388">
    <property type="entry name" value="WH-like_DNA-bd_sf"/>
</dbReference>
<name>A0A1I5GE55_PSUAM</name>
<dbReference type="GO" id="GO:0003677">
    <property type="term" value="F:DNA binding"/>
    <property type="evidence" value="ECO:0007669"/>
    <property type="project" value="UniProtKB-KW"/>
</dbReference>
<dbReference type="Gene3D" id="1.10.10.10">
    <property type="entry name" value="Winged helix-like DNA-binding domain superfamily/Winged helix DNA-binding domain"/>
    <property type="match status" value="1"/>
</dbReference>
<organism evidence="1 2">
    <name type="scientific">Pseudonocardia ammonioxydans</name>
    <dbReference type="NCBI Taxonomy" id="260086"/>
    <lineage>
        <taxon>Bacteria</taxon>
        <taxon>Bacillati</taxon>
        <taxon>Actinomycetota</taxon>
        <taxon>Actinomycetes</taxon>
        <taxon>Pseudonocardiales</taxon>
        <taxon>Pseudonocardiaceae</taxon>
        <taxon>Pseudonocardia</taxon>
    </lineage>
</organism>
<dbReference type="OrthoDB" id="8443918at2"/>
<dbReference type="InterPro" id="IPR036390">
    <property type="entry name" value="WH_DNA-bd_sf"/>
</dbReference>
<dbReference type="SUPFAM" id="SSF46785">
    <property type="entry name" value="Winged helix' DNA-binding domain"/>
    <property type="match status" value="1"/>
</dbReference>
<sequence length="182" mass="20320">MDPVPGSMLDNPAITSVLGLLVERPLHLYALSRELPRRLDAHGLPAGRGSIRNLITRLRDVEWIEIDPASGPADTTSYRVTPAGADELRNRVRRQLRDASPDHDHFVQAVAYLGLLEPQEATTLLRERRDRLAAELAATTRDRDQALADGLPWLHLAEVDYVLHQTASAITWLDRTITRLDG</sequence>
<dbReference type="AlphaFoldDB" id="A0A1I5GE55"/>
<dbReference type="RefSeq" id="WP_093353390.1">
    <property type="nucleotide sequence ID" value="NZ_FOUY01000046.1"/>
</dbReference>
<dbReference type="Proteomes" id="UP000199614">
    <property type="component" value="Unassembled WGS sequence"/>
</dbReference>
<dbReference type="EMBL" id="FOUY01000046">
    <property type="protein sequence ID" value="SFO34335.1"/>
    <property type="molecule type" value="Genomic_DNA"/>
</dbReference>
<protein>
    <submittedName>
        <fullName evidence="1">DNA-binding transcriptional regulator, PadR family</fullName>
    </submittedName>
</protein>
<gene>
    <name evidence="1" type="ORF">SAMN05216207_10466</name>
</gene>
<keyword evidence="2" id="KW-1185">Reference proteome</keyword>
<evidence type="ECO:0000313" key="2">
    <source>
        <dbReference type="Proteomes" id="UP000199614"/>
    </source>
</evidence>
<reference evidence="1 2" key="1">
    <citation type="submission" date="2016-10" db="EMBL/GenBank/DDBJ databases">
        <authorList>
            <person name="de Groot N.N."/>
        </authorList>
    </citation>
    <scope>NUCLEOTIDE SEQUENCE [LARGE SCALE GENOMIC DNA]</scope>
    <source>
        <strain evidence="1 2">CGMCC 4.1877</strain>
    </source>
</reference>